<name>A0A4U5M207_STECR</name>
<sequence length="144" mass="16864">MVSQKDRSAIIAHYKRGKPIPKIAKLLKFHRVVQRFQETGKLKDQLKKKVKQKIERNSETNIAKLASKHEVGYAIMYRLTREDLGVKMYKLAKGPALKEEHNASRVEKCLRMRTLARDHFRHFQAVKKRLDACIKAENSDFEFS</sequence>
<comment type="caution">
    <text evidence="1">The sequence shown here is derived from an EMBL/GenBank/DDBJ whole genome shotgun (WGS) entry which is preliminary data.</text>
</comment>
<dbReference type="EMBL" id="AZBU02000010">
    <property type="protein sequence ID" value="TKR62744.1"/>
    <property type="molecule type" value="Genomic_DNA"/>
</dbReference>
<keyword evidence="2" id="KW-1185">Reference proteome</keyword>
<dbReference type="STRING" id="34508.A0A4U5M207"/>
<organism evidence="1 2">
    <name type="scientific">Steinernema carpocapsae</name>
    <name type="common">Entomopathogenic nematode</name>
    <dbReference type="NCBI Taxonomy" id="34508"/>
    <lineage>
        <taxon>Eukaryota</taxon>
        <taxon>Metazoa</taxon>
        <taxon>Ecdysozoa</taxon>
        <taxon>Nematoda</taxon>
        <taxon>Chromadorea</taxon>
        <taxon>Rhabditida</taxon>
        <taxon>Tylenchina</taxon>
        <taxon>Panagrolaimomorpha</taxon>
        <taxon>Strongyloidoidea</taxon>
        <taxon>Steinernematidae</taxon>
        <taxon>Steinernema</taxon>
    </lineage>
</organism>
<reference evidence="1 2" key="1">
    <citation type="journal article" date="2015" name="Genome Biol.">
        <title>Comparative genomics of Steinernema reveals deeply conserved gene regulatory networks.</title>
        <authorList>
            <person name="Dillman A.R."/>
            <person name="Macchietto M."/>
            <person name="Porter C.F."/>
            <person name="Rogers A."/>
            <person name="Williams B."/>
            <person name="Antoshechkin I."/>
            <person name="Lee M.M."/>
            <person name="Goodwin Z."/>
            <person name="Lu X."/>
            <person name="Lewis E.E."/>
            <person name="Goodrich-Blair H."/>
            <person name="Stock S.P."/>
            <person name="Adams B.J."/>
            <person name="Sternberg P.W."/>
            <person name="Mortazavi A."/>
        </authorList>
    </citation>
    <scope>NUCLEOTIDE SEQUENCE [LARGE SCALE GENOMIC DNA]</scope>
    <source>
        <strain evidence="1 2">ALL</strain>
    </source>
</reference>
<dbReference type="Proteomes" id="UP000298663">
    <property type="component" value="Unassembled WGS sequence"/>
</dbReference>
<gene>
    <name evidence="1" type="ORF">L596_026663</name>
</gene>
<proteinExistence type="predicted"/>
<evidence type="ECO:0000313" key="2">
    <source>
        <dbReference type="Proteomes" id="UP000298663"/>
    </source>
</evidence>
<protein>
    <submittedName>
        <fullName evidence="1">Uncharacterized protein</fullName>
    </submittedName>
</protein>
<dbReference type="AlphaFoldDB" id="A0A4U5M207"/>
<reference evidence="1 2" key="2">
    <citation type="journal article" date="2019" name="G3 (Bethesda)">
        <title>Hybrid Assembly of the Genome of the Entomopathogenic Nematode Steinernema carpocapsae Identifies the X-Chromosome.</title>
        <authorList>
            <person name="Serra L."/>
            <person name="Macchietto M."/>
            <person name="Macias-Munoz A."/>
            <person name="McGill C.J."/>
            <person name="Rodriguez I.M."/>
            <person name="Rodriguez B."/>
            <person name="Murad R."/>
            <person name="Mortazavi A."/>
        </authorList>
    </citation>
    <scope>NUCLEOTIDE SEQUENCE [LARGE SCALE GENOMIC DNA]</scope>
    <source>
        <strain evidence="1 2">ALL</strain>
    </source>
</reference>
<accession>A0A4U5M207</accession>
<evidence type="ECO:0000313" key="1">
    <source>
        <dbReference type="EMBL" id="TKR62744.1"/>
    </source>
</evidence>